<dbReference type="Gene3D" id="3.90.70.10">
    <property type="entry name" value="Cysteine proteinases"/>
    <property type="match status" value="1"/>
</dbReference>
<dbReference type="RefSeq" id="WP_025385955.1">
    <property type="nucleotide sequence ID" value="NZ_LCUA01000005.1"/>
</dbReference>
<evidence type="ECO:0000313" key="2">
    <source>
        <dbReference type="EMBL" id="KTD43501.1"/>
    </source>
</evidence>
<proteinExistence type="predicted"/>
<evidence type="ECO:0000256" key="1">
    <source>
        <dbReference type="SAM" id="SignalP"/>
    </source>
</evidence>
<sequence length="354" mass="39837">MKLAKLFVAMTFASGSVFANNIEIIGNIHQPIQSLHAHGDTVTLLKMKLSDKALKVVHNRAQRQYKQHETVVSSSKYPARIQLGMNQVPVLNQGTHGSCVTFANTAAVDAVLGKGDYISQLCQLQLGRYLEYNAYGHSGWNGAYGPDVLNQMTLFGIVNKEQQRMYGCGGLTEYPVIGMDPDTEMSLTDYHNLSEKIPDDEVRWSSILDVDSSTRDRTDTNKTLQEIKKALNAGDRVTFGSLLMDVELGVAGAVGRYHAENDTWVLTTEIARDIYLRDSIAGHEMIITGYDDDAIAFDEEGRQYRGLLTLRNSWGEKRGNHGDFYMSYDYFRTFVLEAQRIRALQPEWIERYKA</sequence>
<organism evidence="2 3">
    <name type="scientific">Legionella oakridgensis</name>
    <dbReference type="NCBI Taxonomy" id="29423"/>
    <lineage>
        <taxon>Bacteria</taxon>
        <taxon>Pseudomonadati</taxon>
        <taxon>Pseudomonadota</taxon>
        <taxon>Gammaproteobacteria</taxon>
        <taxon>Legionellales</taxon>
        <taxon>Legionellaceae</taxon>
        <taxon>Legionella</taxon>
    </lineage>
</organism>
<dbReference type="PATRIC" id="fig|29423.5.peg.704"/>
<dbReference type="Proteomes" id="UP000054858">
    <property type="component" value="Unassembled WGS sequence"/>
</dbReference>
<name>A0A0W0XG58_9GAMM</name>
<evidence type="ECO:0000313" key="3">
    <source>
        <dbReference type="Proteomes" id="UP000054858"/>
    </source>
</evidence>
<comment type="caution">
    <text evidence="2">The sequence shown here is derived from an EMBL/GenBank/DDBJ whole genome shotgun (WGS) entry which is preliminary data.</text>
</comment>
<gene>
    <name evidence="2" type="ORF">Loak_0676</name>
</gene>
<keyword evidence="2" id="KW-0645">Protease</keyword>
<dbReference type="AlphaFoldDB" id="A0A0W0XG58"/>
<accession>A0A0W0XG58</accession>
<keyword evidence="2" id="KW-0378">Hydrolase</keyword>
<feature type="signal peptide" evidence="1">
    <location>
        <begin position="1"/>
        <end position="19"/>
    </location>
</feature>
<dbReference type="InterPro" id="IPR038765">
    <property type="entry name" value="Papain-like_cys_pep_sf"/>
</dbReference>
<dbReference type="GO" id="GO:0070005">
    <property type="term" value="F:cysteine-type aminopeptidase activity"/>
    <property type="evidence" value="ECO:0007669"/>
    <property type="project" value="InterPro"/>
</dbReference>
<feature type="chain" id="PRO_5006916488" evidence="1">
    <location>
        <begin position="20"/>
        <end position="354"/>
    </location>
</feature>
<protein>
    <submittedName>
        <fullName evidence="2">Cysteine protease</fullName>
    </submittedName>
</protein>
<reference evidence="2 3" key="1">
    <citation type="submission" date="2015-11" db="EMBL/GenBank/DDBJ databases">
        <title>Genomic analysis of 38 Legionella species identifies large and diverse effector repertoires.</title>
        <authorList>
            <person name="Burstein D."/>
            <person name="Amaro F."/>
            <person name="Zusman T."/>
            <person name="Lifshitz Z."/>
            <person name="Cohen O."/>
            <person name="Gilbert J.A."/>
            <person name="Pupko T."/>
            <person name="Shuman H.A."/>
            <person name="Segal G."/>
        </authorList>
    </citation>
    <scope>NUCLEOTIDE SEQUENCE [LARGE SCALE GENOMIC DNA]</scope>
    <source>
        <strain evidence="2 3">Oak Ridge-10</strain>
    </source>
</reference>
<dbReference type="InterPro" id="IPR004134">
    <property type="entry name" value="Peptidase_C1B"/>
</dbReference>
<dbReference type="GO" id="GO:0006508">
    <property type="term" value="P:proteolysis"/>
    <property type="evidence" value="ECO:0007669"/>
    <property type="project" value="UniProtKB-KW"/>
</dbReference>
<keyword evidence="1" id="KW-0732">Signal</keyword>
<dbReference type="Pfam" id="PF03051">
    <property type="entry name" value="Peptidase_C1_2"/>
    <property type="match status" value="1"/>
</dbReference>
<dbReference type="CDD" id="cd02619">
    <property type="entry name" value="Peptidase_C1"/>
    <property type="match status" value="1"/>
</dbReference>
<dbReference type="SUPFAM" id="SSF54001">
    <property type="entry name" value="Cysteine proteinases"/>
    <property type="match status" value="1"/>
</dbReference>
<dbReference type="EMBL" id="LNYP01000008">
    <property type="protein sequence ID" value="KTD43501.1"/>
    <property type="molecule type" value="Genomic_DNA"/>
</dbReference>